<feature type="domain" description="DAGKc" evidence="1">
    <location>
        <begin position="79"/>
        <end position="218"/>
    </location>
</feature>
<dbReference type="EMBL" id="CABFNO020001298">
    <property type="protein sequence ID" value="CAG9977697.1"/>
    <property type="molecule type" value="Genomic_DNA"/>
</dbReference>
<dbReference type="Gene3D" id="2.60.200.40">
    <property type="match status" value="1"/>
</dbReference>
<dbReference type="Proteomes" id="UP000754883">
    <property type="component" value="Unassembled WGS sequence"/>
</dbReference>
<keyword evidence="3" id="KW-1185">Reference proteome</keyword>
<gene>
    <name evidence="2" type="ORF">CBYS24578_00008825</name>
</gene>
<dbReference type="Gene3D" id="3.40.50.10330">
    <property type="entry name" value="Probable inorganic polyphosphate/atp-NAD kinase, domain 1"/>
    <property type="match status" value="1"/>
</dbReference>
<dbReference type="Pfam" id="PF00781">
    <property type="entry name" value="DAGK_cat"/>
    <property type="match status" value="1"/>
</dbReference>
<dbReference type="SUPFAM" id="SSF111331">
    <property type="entry name" value="NAD kinase/diacylglycerol kinase-like"/>
    <property type="match status" value="1"/>
</dbReference>
<dbReference type="PROSITE" id="PS50146">
    <property type="entry name" value="DAGK"/>
    <property type="match status" value="1"/>
</dbReference>
<dbReference type="AlphaFoldDB" id="A0A9N9U398"/>
<dbReference type="Pfam" id="PF24321">
    <property type="entry name" value="DUF7493"/>
    <property type="match status" value="1"/>
</dbReference>
<proteinExistence type="predicted"/>
<dbReference type="InterPro" id="IPR001206">
    <property type="entry name" value="Diacylglycerol_kinase_cat_dom"/>
</dbReference>
<dbReference type="InterPro" id="IPR016064">
    <property type="entry name" value="NAD/diacylglycerol_kinase_sf"/>
</dbReference>
<dbReference type="PANTHER" id="PTHR12358:SF31">
    <property type="entry name" value="ACYLGLYCEROL KINASE, MITOCHONDRIAL"/>
    <property type="match status" value="1"/>
</dbReference>
<dbReference type="GO" id="GO:0001727">
    <property type="term" value="F:lipid kinase activity"/>
    <property type="evidence" value="ECO:0007669"/>
    <property type="project" value="UniProtKB-ARBA"/>
</dbReference>
<dbReference type="PANTHER" id="PTHR12358">
    <property type="entry name" value="SPHINGOSINE KINASE"/>
    <property type="match status" value="1"/>
</dbReference>
<evidence type="ECO:0000313" key="2">
    <source>
        <dbReference type="EMBL" id="CAG9977697.1"/>
    </source>
</evidence>
<evidence type="ECO:0000313" key="3">
    <source>
        <dbReference type="Proteomes" id="UP000754883"/>
    </source>
</evidence>
<accession>A0A9N9U398</accession>
<dbReference type="InterPro" id="IPR017438">
    <property type="entry name" value="ATP-NAD_kinase_N"/>
</dbReference>
<dbReference type="GO" id="GO:0016020">
    <property type="term" value="C:membrane"/>
    <property type="evidence" value="ECO:0007669"/>
    <property type="project" value="TreeGrafter"/>
</dbReference>
<dbReference type="SMART" id="SM00046">
    <property type="entry name" value="DAGKc"/>
    <property type="match status" value="1"/>
</dbReference>
<reference evidence="2 3" key="2">
    <citation type="submission" date="2021-10" db="EMBL/GenBank/DDBJ databases">
        <authorList>
            <person name="Piombo E."/>
        </authorList>
    </citation>
    <scope>NUCLEOTIDE SEQUENCE [LARGE SCALE GENOMIC DNA]</scope>
</reference>
<evidence type="ECO:0000259" key="1">
    <source>
        <dbReference type="PROSITE" id="PS50146"/>
    </source>
</evidence>
<dbReference type="InterPro" id="IPR050187">
    <property type="entry name" value="Lipid_Phosphate_FormReg"/>
</dbReference>
<comment type="caution">
    <text evidence="2">The sequence shown here is derived from an EMBL/GenBank/DDBJ whole genome shotgun (WGS) entry which is preliminary data.</text>
</comment>
<reference evidence="3" key="1">
    <citation type="submission" date="2019-06" db="EMBL/GenBank/DDBJ databases">
        <authorList>
            <person name="Broberg M."/>
        </authorList>
    </citation>
    <scope>NUCLEOTIDE SEQUENCE [LARGE SCALE GENOMIC DNA]</scope>
</reference>
<organism evidence="2 3">
    <name type="scientific">Clonostachys byssicola</name>
    <dbReference type="NCBI Taxonomy" id="160290"/>
    <lineage>
        <taxon>Eukaryota</taxon>
        <taxon>Fungi</taxon>
        <taxon>Dikarya</taxon>
        <taxon>Ascomycota</taxon>
        <taxon>Pezizomycotina</taxon>
        <taxon>Sordariomycetes</taxon>
        <taxon>Hypocreomycetidae</taxon>
        <taxon>Hypocreales</taxon>
        <taxon>Bionectriaceae</taxon>
        <taxon>Clonostachys</taxon>
    </lineage>
</organism>
<sequence>MPAACPVLLAEQAIPLYNVLWAELSSDTVTVDYVLIPPKGPVRLQKLSYALAPSDTNPNEPDAEKFVATVLERAYGEVRHHRRAYVLINPNSGPGGAVKKWETEAKPLLQAAHFDLDVVTLTRGGEATDLVEKMDIDRYDTVMACSGDGTPHEIINGLAKRPDAGVALSKVAVSHIPCGSGNAMALNLYGSNRVGVVALAIVKGVTSPMDLVSVTQGPRRTLSFLSQSLGMVAETDLGTEHMRWMGSTRFEVGVLQRIFQKTSYPCDLAVKVEVEGKDAIKSYYKRKMKDISDTSSELTRTTEVGDIGLPELKYGTVEDKLPEDWELVSHDNISNVYCGNMQFMSPGANFFPAALPADGCMDLITIPSDISWYTGIQTFLSVESGGFFDSPHVNYRKISGFRVTPRDQEDGYISIDGEKVPFEPFQAEIHQGLGRVIAKRPGGYEAPGPRGWETVDDK</sequence>
<protein>
    <recommendedName>
        <fullName evidence="1">DAGKc domain-containing protein</fullName>
    </recommendedName>
</protein>
<dbReference type="GO" id="GO:0005737">
    <property type="term" value="C:cytoplasm"/>
    <property type="evidence" value="ECO:0007669"/>
    <property type="project" value="TreeGrafter"/>
</dbReference>
<name>A0A9N9U398_9HYPO</name>
<dbReference type="OrthoDB" id="3853857at2759"/>
<dbReference type="GO" id="GO:0016773">
    <property type="term" value="F:phosphotransferase activity, alcohol group as acceptor"/>
    <property type="evidence" value="ECO:0007669"/>
    <property type="project" value="UniProtKB-ARBA"/>
</dbReference>
<dbReference type="GO" id="GO:0046512">
    <property type="term" value="P:sphingosine biosynthetic process"/>
    <property type="evidence" value="ECO:0007669"/>
    <property type="project" value="TreeGrafter"/>
</dbReference>
<dbReference type="InterPro" id="IPR055916">
    <property type="entry name" value="DUF7493"/>
</dbReference>